<dbReference type="OMA" id="FSEMPGI"/>
<proteinExistence type="predicted"/>
<feature type="compositionally biased region" description="Low complexity" evidence="1">
    <location>
        <begin position="138"/>
        <end position="153"/>
    </location>
</feature>
<gene>
    <name evidence="2" type="ORF">MBM_08065</name>
</gene>
<sequence>MISGLRNTPARIGMSAAPLTDSKESSLNSAPTSPTKTSTLHHYEVTMHSADSESPPSPLLVTNVSSDSFDNRENFSPSKVSQLSAKSPIERDHTSPLKLLKSRTSPTSVGHSPRRDISPARSIRKLSSPDKRFPVKPSLPATAAASPARSASPEKCPVVTERTVNMEDILRDNEGLTKAIEILEDEDSDSNEDQPSEDTSTIYETEKQGHSEEPSMDDTMVSTFSEFSAVPDMTMFAKIGHSPTKFASLGPTPRRTQMNTPATLRRPAHDYSPSPTPRGHRYGTSKDEGNTTNLILDFTEQFHGFSGRAQGQSPMRQGRQSPLKESATVAGAPWATTPSMKRNTMSNLLDFDIPPAPTPRSMPSITPRELESLKSNFLSEISSLKASLSGKEAEVQSLKTAVGDAEKRVGETMEQVREERGLKEQLAAEKEEWDKRGREMEAVLRNVKEEIVHGERERDELEGRLNESETRREAAEIMAQEAESKMAAMKAGKSSPGLSPEPHDNKPGECGCGGRAVETAVEKVSRELHTLYKEKHETKVSALKKSYERRWDKKITELEHQVEDLTRENEDLRRDLTMTKVDPRSALEVTEEREKAAARDAKSKELEAELEGLSHEIRSVKQDNSDLRKLLDEERIEKGKLVQAVDEMIPLVAAFDDMLAKMDSVPANLPAAAPPTPNTQAQHSKVEDLRGSLSRASGLRAPTGIAKPGGGESRIGRGGFGAPASAASSRERSGSALATSRPGSGLGYRSGIMSNIEKMGSYKGRGE</sequence>
<feature type="compositionally biased region" description="Polar residues" evidence="1">
    <location>
        <begin position="25"/>
        <end position="40"/>
    </location>
</feature>
<accession>K1XN08</accession>
<evidence type="ECO:0008006" key="4">
    <source>
        <dbReference type="Google" id="ProtNLM"/>
    </source>
</evidence>
<dbReference type="STRING" id="1072389.K1XN08"/>
<feature type="region of interest" description="Disordered" evidence="1">
    <location>
        <begin position="479"/>
        <end position="512"/>
    </location>
</feature>
<dbReference type="RefSeq" id="XP_007295954.1">
    <property type="nucleotide sequence ID" value="XM_007295892.1"/>
</dbReference>
<keyword evidence="3" id="KW-1185">Reference proteome</keyword>
<dbReference type="InParanoid" id="K1XN08"/>
<feature type="region of interest" description="Disordered" evidence="1">
    <location>
        <begin position="584"/>
        <end position="603"/>
    </location>
</feature>
<protein>
    <recommendedName>
        <fullName evidence="4">Kinetoplast-associated protein KAP</fullName>
    </recommendedName>
</protein>
<dbReference type="HOGENOM" id="CLU_010168_0_0_1"/>
<feature type="compositionally biased region" description="Basic and acidic residues" evidence="1">
    <location>
        <begin position="204"/>
        <end position="213"/>
    </location>
</feature>
<dbReference type="Pfam" id="PF12709">
    <property type="entry name" value="Fungal_TACC"/>
    <property type="match status" value="1"/>
</dbReference>
<evidence type="ECO:0000256" key="1">
    <source>
        <dbReference type="SAM" id="MobiDB-lite"/>
    </source>
</evidence>
<name>K1XN08_MARBU</name>
<dbReference type="Proteomes" id="UP000006753">
    <property type="component" value="Unassembled WGS sequence"/>
</dbReference>
<feature type="region of interest" description="Disordered" evidence="1">
    <location>
        <begin position="307"/>
        <end position="343"/>
    </location>
</feature>
<dbReference type="PANTHER" id="PTHR45615">
    <property type="entry name" value="MYOSIN HEAVY CHAIN, NON-MUSCLE"/>
    <property type="match status" value="1"/>
</dbReference>
<dbReference type="AlphaFoldDB" id="K1XN08"/>
<feature type="region of interest" description="Disordered" evidence="1">
    <location>
        <begin position="1"/>
        <end position="158"/>
    </location>
</feature>
<organism evidence="2 3">
    <name type="scientific">Marssonina brunnea f. sp. multigermtubi (strain MB_m1)</name>
    <name type="common">Marssonina leaf spot fungus</name>
    <dbReference type="NCBI Taxonomy" id="1072389"/>
    <lineage>
        <taxon>Eukaryota</taxon>
        <taxon>Fungi</taxon>
        <taxon>Dikarya</taxon>
        <taxon>Ascomycota</taxon>
        <taxon>Pezizomycotina</taxon>
        <taxon>Leotiomycetes</taxon>
        <taxon>Helotiales</taxon>
        <taxon>Drepanopezizaceae</taxon>
        <taxon>Drepanopeziza</taxon>
    </lineage>
</organism>
<dbReference type="GeneID" id="18764000"/>
<evidence type="ECO:0000313" key="3">
    <source>
        <dbReference type="Proteomes" id="UP000006753"/>
    </source>
</evidence>
<feature type="region of interest" description="Disordered" evidence="1">
    <location>
        <begin position="182"/>
        <end position="218"/>
    </location>
</feature>
<dbReference type="eggNOG" id="ENOG502S2YR">
    <property type="taxonomic scope" value="Eukaryota"/>
</dbReference>
<dbReference type="EMBL" id="JH921448">
    <property type="protein sequence ID" value="EKD13864.1"/>
    <property type="molecule type" value="Genomic_DNA"/>
</dbReference>
<reference evidence="2 3" key="1">
    <citation type="journal article" date="2012" name="BMC Genomics">
        <title>Sequencing the genome of Marssonina brunnea reveals fungus-poplar co-evolution.</title>
        <authorList>
            <person name="Zhu S."/>
            <person name="Cao Y.-Z."/>
            <person name="Jiang C."/>
            <person name="Tan B.-Y."/>
            <person name="Wang Z."/>
            <person name="Feng S."/>
            <person name="Zhang L."/>
            <person name="Su X.-H."/>
            <person name="Brejova B."/>
            <person name="Vinar T."/>
            <person name="Xu M."/>
            <person name="Wang M.-X."/>
            <person name="Zhang S.-G."/>
            <person name="Huang M.-R."/>
            <person name="Wu R."/>
            <person name="Zhou Y."/>
        </authorList>
    </citation>
    <scope>NUCLEOTIDE SEQUENCE [LARGE SCALE GENOMIC DNA]</scope>
    <source>
        <strain evidence="2 3">MB_m1</strain>
    </source>
</reference>
<feature type="compositionally biased region" description="Gly residues" evidence="1">
    <location>
        <begin position="707"/>
        <end position="721"/>
    </location>
</feature>
<feature type="compositionally biased region" description="Polar residues" evidence="1">
    <location>
        <begin position="60"/>
        <end position="85"/>
    </location>
</feature>
<feature type="compositionally biased region" description="Polar residues" evidence="1">
    <location>
        <begin position="309"/>
        <end position="320"/>
    </location>
</feature>
<evidence type="ECO:0000313" key="2">
    <source>
        <dbReference type="EMBL" id="EKD13864.1"/>
    </source>
</evidence>
<dbReference type="PANTHER" id="PTHR45615:SF80">
    <property type="entry name" value="GRIP DOMAIN-CONTAINING PROTEIN"/>
    <property type="match status" value="1"/>
</dbReference>
<feature type="compositionally biased region" description="Acidic residues" evidence="1">
    <location>
        <begin position="182"/>
        <end position="196"/>
    </location>
</feature>
<dbReference type="InterPro" id="IPR024312">
    <property type="entry name" value="TACC_fungi"/>
</dbReference>
<dbReference type="KEGG" id="mbe:MBM_08065"/>
<feature type="region of interest" description="Disordered" evidence="1">
    <location>
        <begin position="264"/>
        <end position="287"/>
    </location>
</feature>
<dbReference type="OrthoDB" id="5367584at2759"/>
<feature type="region of interest" description="Disordered" evidence="1">
    <location>
        <begin position="667"/>
        <end position="767"/>
    </location>
</feature>